<dbReference type="InterPro" id="IPR018763">
    <property type="entry name" value="DUF2334"/>
</dbReference>
<dbReference type="Proteomes" id="UP000593892">
    <property type="component" value="Chromosome"/>
</dbReference>
<evidence type="ECO:0000313" key="2">
    <source>
        <dbReference type="Proteomes" id="UP000593892"/>
    </source>
</evidence>
<dbReference type="SUPFAM" id="SSF88713">
    <property type="entry name" value="Glycoside hydrolase/deacetylase"/>
    <property type="match status" value="1"/>
</dbReference>
<organism evidence="1 2">
    <name type="scientific">Paludibaculum fermentans</name>
    <dbReference type="NCBI Taxonomy" id="1473598"/>
    <lineage>
        <taxon>Bacteria</taxon>
        <taxon>Pseudomonadati</taxon>
        <taxon>Acidobacteriota</taxon>
        <taxon>Terriglobia</taxon>
        <taxon>Bryobacterales</taxon>
        <taxon>Bryobacteraceae</taxon>
        <taxon>Paludibaculum</taxon>
    </lineage>
</organism>
<gene>
    <name evidence="1" type="ORF">IRI77_13285</name>
</gene>
<proteinExistence type="predicted"/>
<evidence type="ECO:0000313" key="1">
    <source>
        <dbReference type="EMBL" id="QOY90873.1"/>
    </source>
</evidence>
<dbReference type="KEGG" id="pfer:IRI77_13285"/>
<dbReference type="Gene3D" id="3.20.20.370">
    <property type="entry name" value="Glycoside hydrolase/deacetylase"/>
    <property type="match status" value="1"/>
</dbReference>
<accession>A0A7S7NW24</accession>
<dbReference type="EMBL" id="CP063849">
    <property type="protein sequence ID" value="QOY90873.1"/>
    <property type="molecule type" value="Genomic_DNA"/>
</dbReference>
<reference evidence="1 2" key="1">
    <citation type="submission" date="2020-10" db="EMBL/GenBank/DDBJ databases">
        <title>Complete genome sequence of Paludibaculum fermentans P105T, a facultatively anaerobic acidobacterium capable of dissimilatory Fe(III) reduction.</title>
        <authorList>
            <person name="Dedysh S.N."/>
            <person name="Beletsky A.V."/>
            <person name="Kulichevskaya I.S."/>
            <person name="Mardanov A.V."/>
            <person name="Ravin N.V."/>
        </authorList>
    </citation>
    <scope>NUCLEOTIDE SEQUENCE [LARGE SCALE GENOMIC DNA]</scope>
    <source>
        <strain evidence="1 2">P105</strain>
    </source>
</reference>
<protein>
    <submittedName>
        <fullName evidence="1">DUF2334 domain-containing protein</fullName>
    </submittedName>
</protein>
<dbReference type="GO" id="GO:0005975">
    <property type="term" value="P:carbohydrate metabolic process"/>
    <property type="evidence" value="ECO:0007669"/>
    <property type="project" value="InterPro"/>
</dbReference>
<name>A0A7S7NW24_PALFE</name>
<sequence>MGNRWTTRYLLRFDDICPTMNWAVWREVEPILLDNGIRPILAVVPDNQDPHLVKGEHDAAFWSNVRAWQARGWTIGLHGYQHKYETKSAGIIGRNPYSEFAGLPEAEQRRKLAAAFGIFRSQGVWADAWVAPAHSFDALTVQLLSEFGLHTISDGYSLLPHLGPQGTLWVPQQGGRFLPVPCGTWTVCMHFNSWTREDIARFRADVTRYRAHIATLPEVVALNAQRPESWHDRLFFQSLRTLRGMRG</sequence>
<dbReference type="Pfam" id="PF10096">
    <property type="entry name" value="DUF2334"/>
    <property type="match status" value="1"/>
</dbReference>
<dbReference type="AlphaFoldDB" id="A0A7S7NW24"/>
<dbReference type="InterPro" id="IPR011330">
    <property type="entry name" value="Glyco_hydro/deAcase_b/a-brl"/>
</dbReference>
<keyword evidence="2" id="KW-1185">Reference proteome</keyword>
<dbReference type="RefSeq" id="WP_194452530.1">
    <property type="nucleotide sequence ID" value="NZ_CP063849.1"/>
</dbReference>